<evidence type="ECO:0000256" key="2">
    <source>
        <dbReference type="ARBA" id="ARBA00023015"/>
    </source>
</evidence>
<keyword evidence="3" id="KW-0238">DNA-binding</keyword>
<comment type="caution">
    <text evidence="7">The sequence shown here is derived from an EMBL/GenBank/DDBJ whole genome shotgun (WGS) entry which is preliminary data.</text>
</comment>
<dbReference type="PANTHER" id="PTHR31221">
    <property type="entry name" value="WRKY TRANSCRIPTION FACTOR PROTEIN 1-RELATED"/>
    <property type="match status" value="1"/>
</dbReference>
<evidence type="ECO:0000256" key="3">
    <source>
        <dbReference type="ARBA" id="ARBA00023125"/>
    </source>
</evidence>
<dbReference type="EMBL" id="JAGKQM010000013">
    <property type="protein sequence ID" value="KAH0895064.1"/>
    <property type="molecule type" value="Genomic_DNA"/>
</dbReference>
<dbReference type="InterPro" id="IPR003657">
    <property type="entry name" value="WRKY_dom"/>
</dbReference>
<evidence type="ECO:0000256" key="4">
    <source>
        <dbReference type="ARBA" id="ARBA00023163"/>
    </source>
</evidence>
<comment type="subcellular location">
    <subcellularLocation>
        <location evidence="1">Nucleus</location>
    </subcellularLocation>
</comment>
<name>A0ABQ8ARB3_BRANA</name>
<proteinExistence type="predicted"/>
<organism evidence="7 8">
    <name type="scientific">Brassica napus</name>
    <name type="common">Rape</name>
    <dbReference type="NCBI Taxonomy" id="3708"/>
    <lineage>
        <taxon>Eukaryota</taxon>
        <taxon>Viridiplantae</taxon>
        <taxon>Streptophyta</taxon>
        <taxon>Embryophyta</taxon>
        <taxon>Tracheophyta</taxon>
        <taxon>Spermatophyta</taxon>
        <taxon>Magnoliopsida</taxon>
        <taxon>eudicotyledons</taxon>
        <taxon>Gunneridae</taxon>
        <taxon>Pentapetalae</taxon>
        <taxon>rosids</taxon>
        <taxon>malvids</taxon>
        <taxon>Brassicales</taxon>
        <taxon>Brassicaceae</taxon>
        <taxon>Brassiceae</taxon>
        <taxon>Brassica</taxon>
    </lineage>
</organism>
<keyword evidence="4" id="KW-0804">Transcription</keyword>
<dbReference type="PROSITE" id="PS50811">
    <property type="entry name" value="WRKY"/>
    <property type="match status" value="1"/>
</dbReference>
<dbReference type="PANTHER" id="PTHR31221:SF334">
    <property type="entry name" value="WRKY TRANSCRIPTION FACTOR 57-RELATED"/>
    <property type="match status" value="1"/>
</dbReference>
<sequence length="170" mass="19559">MSKNQKVITQMESEENHHQYGFHWWKYGGRAVIGNANPRSYYKCIYTGITWREGETTYDGMHEHAPPVGHKTPYKSVLKNLSSLSMSQDPSNRTAQLGRQPYCSSASQLFSSPLPPQLDMTQLYMARLSKLPKSCLMNRNDEPEIDCLIPECLDVYKGIREQLFNFFVNS</sequence>
<gene>
    <name evidence="7" type="ORF">HID58_057493</name>
</gene>
<dbReference type="SMART" id="SM00774">
    <property type="entry name" value="WRKY"/>
    <property type="match status" value="1"/>
</dbReference>
<evidence type="ECO:0000259" key="6">
    <source>
        <dbReference type="PROSITE" id="PS50811"/>
    </source>
</evidence>
<evidence type="ECO:0000313" key="8">
    <source>
        <dbReference type="Proteomes" id="UP000824890"/>
    </source>
</evidence>
<dbReference type="SUPFAM" id="SSF118290">
    <property type="entry name" value="WRKY DNA-binding domain"/>
    <property type="match status" value="1"/>
</dbReference>
<evidence type="ECO:0000256" key="5">
    <source>
        <dbReference type="ARBA" id="ARBA00023242"/>
    </source>
</evidence>
<keyword evidence="8" id="KW-1185">Reference proteome</keyword>
<protein>
    <recommendedName>
        <fullName evidence="6">WRKY domain-containing protein</fullName>
    </recommendedName>
</protein>
<dbReference type="Pfam" id="PF03106">
    <property type="entry name" value="WRKY"/>
    <property type="match status" value="1"/>
</dbReference>
<dbReference type="InterPro" id="IPR044810">
    <property type="entry name" value="WRKY_plant"/>
</dbReference>
<dbReference type="Proteomes" id="UP000824890">
    <property type="component" value="Unassembled WGS sequence"/>
</dbReference>
<dbReference type="Gene3D" id="2.20.25.80">
    <property type="entry name" value="WRKY domain"/>
    <property type="match status" value="1"/>
</dbReference>
<keyword evidence="5" id="KW-0539">Nucleus</keyword>
<feature type="domain" description="WRKY" evidence="6">
    <location>
        <begin position="13"/>
        <end position="67"/>
    </location>
</feature>
<evidence type="ECO:0000313" key="7">
    <source>
        <dbReference type="EMBL" id="KAH0895064.1"/>
    </source>
</evidence>
<accession>A0ABQ8ARB3</accession>
<reference evidence="7 8" key="1">
    <citation type="submission" date="2021-05" db="EMBL/GenBank/DDBJ databases">
        <title>Genome Assembly of Synthetic Allotetraploid Brassica napus Reveals Homoeologous Exchanges between Subgenomes.</title>
        <authorList>
            <person name="Davis J.T."/>
        </authorList>
    </citation>
    <scope>NUCLEOTIDE SEQUENCE [LARGE SCALE GENOMIC DNA]</scope>
    <source>
        <strain evidence="8">cv. Da-Ae</strain>
        <tissue evidence="7">Seedling</tissue>
    </source>
</reference>
<evidence type="ECO:0000256" key="1">
    <source>
        <dbReference type="ARBA" id="ARBA00004123"/>
    </source>
</evidence>
<dbReference type="InterPro" id="IPR036576">
    <property type="entry name" value="WRKY_dom_sf"/>
</dbReference>
<keyword evidence="2" id="KW-0805">Transcription regulation</keyword>